<dbReference type="EMBL" id="JADIMY010000117">
    <property type="protein sequence ID" value="MBO8428086.1"/>
    <property type="molecule type" value="Genomic_DNA"/>
</dbReference>
<organism evidence="1 2">
    <name type="scientific">Candidatus Onthovivens merdipullorum</name>
    <dbReference type="NCBI Taxonomy" id="2840889"/>
    <lineage>
        <taxon>Bacteria</taxon>
        <taxon>Bacillati</taxon>
        <taxon>Bacillota</taxon>
        <taxon>Bacilli</taxon>
        <taxon>Bacillales</taxon>
        <taxon>Candidatus Onthovivens</taxon>
    </lineage>
</organism>
<accession>A0A9D9DKG2</accession>
<evidence type="ECO:0000313" key="1">
    <source>
        <dbReference type="EMBL" id="MBO8428086.1"/>
    </source>
</evidence>
<dbReference type="Proteomes" id="UP000823613">
    <property type="component" value="Unassembled WGS sequence"/>
</dbReference>
<protein>
    <submittedName>
        <fullName evidence="1">Uncharacterized protein</fullName>
    </submittedName>
</protein>
<dbReference type="AlphaFoldDB" id="A0A9D9DKG2"/>
<comment type="caution">
    <text evidence="1">The sequence shown here is derived from an EMBL/GenBank/DDBJ whole genome shotgun (WGS) entry which is preliminary data.</text>
</comment>
<reference evidence="1" key="1">
    <citation type="submission" date="2020-10" db="EMBL/GenBank/DDBJ databases">
        <authorList>
            <person name="Gilroy R."/>
        </authorList>
    </citation>
    <scope>NUCLEOTIDE SEQUENCE</scope>
    <source>
        <strain evidence="1">11159</strain>
    </source>
</reference>
<sequence length="47" mass="5789">MNLRKYEQELKRKYGLNENSSKERNVEGEYEHLFYPDFKNYLGSSRK</sequence>
<name>A0A9D9DKG2_9BACL</name>
<reference evidence="1" key="2">
    <citation type="journal article" date="2021" name="PeerJ">
        <title>Extensive microbial diversity within the chicken gut microbiome revealed by metagenomics and culture.</title>
        <authorList>
            <person name="Gilroy R."/>
            <person name="Ravi A."/>
            <person name="Getino M."/>
            <person name="Pursley I."/>
            <person name="Horton D.L."/>
            <person name="Alikhan N.F."/>
            <person name="Baker D."/>
            <person name="Gharbi K."/>
            <person name="Hall N."/>
            <person name="Watson M."/>
            <person name="Adriaenssens E.M."/>
            <person name="Foster-Nyarko E."/>
            <person name="Jarju S."/>
            <person name="Secka A."/>
            <person name="Antonio M."/>
            <person name="Oren A."/>
            <person name="Chaudhuri R.R."/>
            <person name="La Ragione R."/>
            <person name="Hildebrand F."/>
            <person name="Pallen M.J."/>
        </authorList>
    </citation>
    <scope>NUCLEOTIDE SEQUENCE</scope>
    <source>
        <strain evidence="1">11159</strain>
    </source>
</reference>
<evidence type="ECO:0000313" key="2">
    <source>
        <dbReference type="Proteomes" id="UP000823613"/>
    </source>
</evidence>
<gene>
    <name evidence="1" type="ORF">IAC58_06060</name>
</gene>
<proteinExistence type="predicted"/>